<name>A0A4Y2N9L4_ARAVE</name>
<dbReference type="EMBL" id="BGPR01008688">
    <property type="protein sequence ID" value="GBN35374.1"/>
    <property type="molecule type" value="Genomic_DNA"/>
</dbReference>
<evidence type="ECO:0000313" key="2">
    <source>
        <dbReference type="Proteomes" id="UP000499080"/>
    </source>
</evidence>
<proteinExistence type="predicted"/>
<accession>A0A4Y2N9L4</accession>
<evidence type="ECO:0000313" key="1">
    <source>
        <dbReference type="EMBL" id="GBN35374.1"/>
    </source>
</evidence>
<comment type="caution">
    <text evidence="1">The sequence shown here is derived from an EMBL/GenBank/DDBJ whole genome shotgun (WGS) entry which is preliminary data.</text>
</comment>
<protein>
    <submittedName>
        <fullName evidence="1">Uncharacterized protein</fullName>
    </submittedName>
</protein>
<reference evidence="1 2" key="1">
    <citation type="journal article" date="2019" name="Sci. Rep.">
        <title>Orb-weaving spider Araneus ventricosus genome elucidates the spidroin gene catalogue.</title>
        <authorList>
            <person name="Kono N."/>
            <person name="Nakamura H."/>
            <person name="Ohtoshi R."/>
            <person name="Moran D.A.P."/>
            <person name="Shinohara A."/>
            <person name="Yoshida Y."/>
            <person name="Fujiwara M."/>
            <person name="Mori M."/>
            <person name="Tomita M."/>
            <person name="Arakawa K."/>
        </authorList>
    </citation>
    <scope>NUCLEOTIDE SEQUENCE [LARGE SCALE GENOMIC DNA]</scope>
</reference>
<gene>
    <name evidence="1" type="ORF">AVEN_242635_1</name>
</gene>
<dbReference type="AlphaFoldDB" id="A0A4Y2N9L4"/>
<keyword evidence="2" id="KW-1185">Reference proteome</keyword>
<dbReference type="Proteomes" id="UP000499080">
    <property type="component" value="Unassembled WGS sequence"/>
</dbReference>
<feature type="non-terminal residue" evidence="1">
    <location>
        <position position="1"/>
    </location>
</feature>
<organism evidence="1 2">
    <name type="scientific">Araneus ventricosus</name>
    <name type="common">Orbweaver spider</name>
    <name type="synonym">Epeira ventricosa</name>
    <dbReference type="NCBI Taxonomy" id="182803"/>
    <lineage>
        <taxon>Eukaryota</taxon>
        <taxon>Metazoa</taxon>
        <taxon>Ecdysozoa</taxon>
        <taxon>Arthropoda</taxon>
        <taxon>Chelicerata</taxon>
        <taxon>Arachnida</taxon>
        <taxon>Araneae</taxon>
        <taxon>Araneomorphae</taxon>
        <taxon>Entelegynae</taxon>
        <taxon>Araneoidea</taxon>
        <taxon>Araneidae</taxon>
        <taxon>Araneus</taxon>
    </lineage>
</organism>
<sequence length="73" mass="8194">KYSAVLEELSKEIPAEKKPDALYIDGEVTEYSNQETDSETDVEENPVQEEIATQTPTQMRVSSIYSTSNLIIP</sequence>